<comment type="similarity">
    <text evidence="1">Belongs to the universal stress protein A family.</text>
</comment>
<dbReference type="SUPFAM" id="SSF52402">
    <property type="entry name" value="Adenine nucleotide alpha hydrolases-like"/>
    <property type="match status" value="1"/>
</dbReference>
<evidence type="ECO:0000256" key="1">
    <source>
        <dbReference type="ARBA" id="ARBA00008791"/>
    </source>
</evidence>
<comment type="caution">
    <text evidence="3">The sequence shown here is derived from an EMBL/GenBank/DDBJ whole genome shotgun (WGS) entry which is preliminary data.</text>
</comment>
<dbReference type="InterPro" id="IPR006015">
    <property type="entry name" value="Universal_stress_UspA"/>
</dbReference>
<dbReference type="EMBL" id="FCNW02000036">
    <property type="protein sequence ID" value="SAL57380.1"/>
    <property type="molecule type" value="Genomic_DNA"/>
</dbReference>
<dbReference type="CDD" id="cd00293">
    <property type="entry name" value="USP-like"/>
    <property type="match status" value="1"/>
</dbReference>
<dbReference type="InterPro" id="IPR006016">
    <property type="entry name" value="UspA"/>
</dbReference>
<dbReference type="Pfam" id="PF00582">
    <property type="entry name" value="Usp"/>
    <property type="match status" value="1"/>
</dbReference>
<feature type="domain" description="UspA" evidence="2">
    <location>
        <begin position="2"/>
        <end position="140"/>
    </location>
</feature>
<keyword evidence="4" id="KW-1185">Reference proteome</keyword>
<dbReference type="PANTHER" id="PTHR46268:SF6">
    <property type="entry name" value="UNIVERSAL STRESS PROTEIN UP12"/>
    <property type="match status" value="1"/>
</dbReference>
<dbReference type="InterPro" id="IPR014729">
    <property type="entry name" value="Rossmann-like_a/b/a_fold"/>
</dbReference>
<dbReference type="PANTHER" id="PTHR46268">
    <property type="entry name" value="STRESS RESPONSE PROTEIN NHAX"/>
    <property type="match status" value="1"/>
</dbReference>
<evidence type="ECO:0000259" key="2">
    <source>
        <dbReference type="Pfam" id="PF00582"/>
    </source>
</evidence>
<dbReference type="OrthoDB" id="8547832at2"/>
<dbReference type="AlphaFoldDB" id="A0A158IMU3"/>
<proteinExistence type="inferred from homology"/>
<evidence type="ECO:0000313" key="3">
    <source>
        <dbReference type="EMBL" id="SAL57380.1"/>
    </source>
</evidence>
<organism evidence="3 4">
    <name type="scientific">Caballeronia humi</name>
    <dbReference type="NCBI Taxonomy" id="326474"/>
    <lineage>
        <taxon>Bacteria</taxon>
        <taxon>Pseudomonadati</taxon>
        <taxon>Pseudomonadota</taxon>
        <taxon>Betaproteobacteria</taxon>
        <taxon>Burkholderiales</taxon>
        <taxon>Burkholderiaceae</taxon>
        <taxon>Caballeronia</taxon>
    </lineage>
</organism>
<dbReference type="Proteomes" id="UP000054977">
    <property type="component" value="Unassembled WGS sequence"/>
</dbReference>
<gene>
    <name evidence="3" type="ORF">AWB65_05039</name>
</gene>
<dbReference type="Gene3D" id="3.40.50.620">
    <property type="entry name" value="HUPs"/>
    <property type="match status" value="1"/>
</dbReference>
<dbReference type="RefSeq" id="WP_087669726.1">
    <property type="nucleotide sequence ID" value="NZ_FCNW02000036.1"/>
</dbReference>
<dbReference type="PRINTS" id="PR01438">
    <property type="entry name" value="UNVRSLSTRESS"/>
</dbReference>
<protein>
    <submittedName>
        <fullName evidence="3">UspA domain-containing protein</fullName>
    </submittedName>
</protein>
<dbReference type="STRING" id="326474.AWB65_05039"/>
<accession>A0A158IMU3</accession>
<name>A0A158IMU3_9BURK</name>
<sequence>MNILLPVDGSEFTQRTLDYIASHGALFGPGHTYTAFTAVAPIPAHAARYLSHAVVDEYYRDEAEKILSPLRESAKRHSLSIATKYAVGHAAEAIAIFARAEQQDLVVMGSHGHSWIANVLLGSVATGVLARCNVPVLLVR</sequence>
<reference evidence="3" key="1">
    <citation type="submission" date="2016-01" db="EMBL/GenBank/DDBJ databases">
        <authorList>
            <person name="Peeters C."/>
        </authorList>
    </citation>
    <scope>NUCLEOTIDE SEQUENCE [LARGE SCALE GENOMIC DNA]</scope>
    <source>
        <strain evidence="3">LMG 22934</strain>
    </source>
</reference>
<evidence type="ECO:0000313" key="4">
    <source>
        <dbReference type="Proteomes" id="UP000054977"/>
    </source>
</evidence>